<name>A0A0E3YE85_9BURK</name>
<dbReference type="InterPro" id="IPR016032">
    <property type="entry name" value="Sig_transdc_resp-reg_C-effctor"/>
</dbReference>
<keyword evidence="1 3" id="KW-0597">Phosphoprotein</keyword>
<evidence type="ECO:0008006" key="8">
    <source>
        <dbReference type="Google" id="ProtNLM"/>
    </source>
</evidence>
<evidence type="ECO:0000313" key="6">
    <source>
        <dbReference type="EMBL" id="AKC71817.1"/>
    </source>
</evidence>
<dbReference type="InterPro" id="IPR000792">
    <property type="entry name" value="Tscrpt_reg_LuxR_C"/>
</dbReference>
<dbReference type="Gene3D" id="1.10.10.10">
    <property type="entry name" value="Winged helix-like DNA-binding domain superfamily/Winged helix DNA-binding domain"/>
    <property type="match status" value="1"/>
</dbReference>
<dbReference type="GO" id="GO:0003677">
    <property type="term" value="F:DNA binding"/>
    <property type="evidence" value="ECO:0007669"/>
    <property type="project" value="UniProtKB-KW"/>
</dbReference>
<evidence type="ECO:0000313" key="7">
    <source>
        <dbReference type="Proteomes" id="UP000035050"/>
    </source>
</evidence>
<dbReference type="Pfam" id="PF00196">
    <property type="entry name" value="GerE"/>
    <property type="match status" value="1"/>
</dbReference>
<dbReference type="HOGENOM" id="CLU_000445_90_1_4"/>
<proteinExistence type="predicted"/>
<dbReference type="KEGG" id="pox:MB84_23735"/>
<dbReference type="InterPro" id="IPR011006">
    <property type="entry name" value="CheY-like_superfamily"/>
</dbReference>
<dbReference type="SUPFAM" id="SSF46894">
    <property type="entry name" value="C-terminal effector domain of the bipartite response regulators"/>
    <property type="match status" value="1"/>
</dbReference>
<dbReference type="AlphaFoldDB" id="A0A0E3YE85"/>
<dbReference type="PROSITE" id="PS50110">
    <property type="entry name" value="RESPONSE_REGULATORY"/>
    <property type="match status" value="1"/>
</dbReference>
<dbReference type="GO" id="GO:0006355">
    <property type="term" value="P:regulation of DNA-templated transcription"/>
    <property type="evidence" value="ECO:0007669"/>
    <property type="project" value="InterPro"/>
</dbReference>
<dbReference type="Pfam" id="PF00072">
    <property type="entry name" value="Response_reg"/>
    <property type="match status" value="1"/>
</dbReference>
<dbReference type="InterPro" id="IPR001789">
    <property type="entry name" value="Sig_transdc_resp-reg_receiver"/>
</dbReference>
<dbReference type="InterPro" id="IPR058245">
    <property type="entry name" value="NreC/VraR/RcsB-like_REC"/>
</dbReference>
<accession>A0A0E3YE85</accession>
<dbReference type="PRINTS" id="PR00038">
    <property type="entry name" value="HTHLUXR"/>
</dbReference>
<dbReference type="OrthoDB" id="8585266at2"/>
<sequence length="212" mass="23479">MTINVVVADDHPIVRFGIRRLLEEREMIHMVGEAGNSSELVNLLAKAPCDILVTDFSMPGGNFKDGLFLIGYVRRYFPNIKIIVVTMLENLAILRGMLKLGVHSILSKLDEQSSIADIVCVVAYGSRYIPAGLATRLHDSLIDDLEIDASKLSGREVEVVRLFVSGLTISEIAFQLSRSVKTVSSQKTNAMRKLGLDRDVDLYHYATRTGIT</sequence>
<feature type="modified residue" description="4-aspartylphosphate" evidence="3">
    <location>
        <position position="55"/>
    </location>
</feature>
<dbReference type="SMART" id="SM00421">
    <property type="entry name" value="HTH_LUXR"/>
    <property type="match status" value="1"/>
</dbReference>
<dbReference type="Gene3D" id="3.40.50.2300">
    <property type="match status" value="1"/>
</dbReference>
<evidence type="ECO:0000256" key="2">
    <source>
        <dbReference type="ARBA" id="ARBA00023125"/>
    </source>
</evidence>
<feature type="domain" description="Response regulatory" evidence="5">
    <location>
        <begin position="4"/>
        <end position="123"/>
    </location>
</feature>
<organism evidence="6 7">
    <name type="scientific">Pandoraea oxalativorans</name>
    <dbReference type="NCBI Taxonomy" id="573737"/>
    <lineage>
        <taxon>Bacteria</taxon>
        <taxon>Pseudomonadati</taxon>
        <taxon>Pseudomonadota</taxon>
        <taxon>Betaproteobacteria</taxon>
        <taxon>Burkholderiales</taxon>
        <taxon>Burkholderiaceae</taxon>
        <taxon>Pandoraea</taxon>
    </lineage>
</organism>
<keyword evidence="2" id="KW-0238">DNA-binding</keyword>
<evidence type="ECO:0000256" key="3">
    <source>
        <dbReference type="PROSITE-ProRule" id="PRU00169"/>
    </source>
</evidence>
<protein>
    <recommendedName>
        <fullName evidence="8">DNA-binding response regulator</fullName>
    </recommendedName>
</protein>
<dbReference type="PANTHER" id="PTHR43214:SF17">
    <property type="entry name" value="TRANSCRIPTIONAL REGULATORY PROTEIN RCSB"/>
    <property type="match status" value="1"/>
</dbReference>
<reference evidence="6" key="1">
    <citation type="submission" date="2016-06" db="EMBL/GenBank/DDBJ databases">
        <title>Pandoraea oxalativorans DSM 23570 Genome Sequencing.</title>
        <authorList>
            <person name="Ee R."/>
            <person name="Lim Y.-L."/>
            <person name="Yong D."/>
            <person name="Yin W.-F."/>
            <person name="Chan K.-G."/>
        </authorList>
    </citation>
    <scope>NUCLEOTIDE SEQUENCE</scope>
    <source>
        <strain evidence="6">DSM 23570</strain>
    </source>
</reference>
<dbReference type="SUPFAM" id="SSF52172">
    <property type="entry name" value="CheY-like"/>
    <property type="match status" value="1"/>
</dbReference>
<dbReference type="InterPro" id="IPR036388">
    <property type="entry name" value="WH-like_DNA-bd_sf"/>
</dbReference>
<dbReference type="PANTHER" id="PTHR43214">
    <property type="entry name" value="TWO-COMPONENT RESPONSE REGULATOR"/>
    <property type="match status" value="1"/>
</dbReference>
<feature type="domain" description="HTH luxR-type" evidence="4">
    <location>
        <begin position="145"/>
        <end position="210"/>
    </location>
</feature>
<dbReference type="CDD" id="cd06170">
    <property type="entry name" value="LuxR_C_like"/>
    <property type="match status" value="1"/>
</dbReference>
<keyword evidence="7" id="KW-1185">Reference proteome</keyword>
<dbReference type="InterPro" id="IPR039420">
    <property type="entry name" value="WalR-like"/>
</dbReference>
<dbReference type="CDD" id="cd17535">
    <property type="entry name" value="REC_NarL-like"/>
    <property type="match status" value="1"/>
</dbReference>
<evidence type="ECO:0000259" key="4">
    <source>
        <dbReference type="PROSITE" id="PS50043"/>
    </source>
</evidence>
<dbReference type="GO" id="GO:0000160">
    <property type="term" value="P:phosphorelay signal transduction system"/>
    <property type="evidence" value="ECO:0007669"/>
    <property type="project" value="InterPro"/>
</dbReference>
<gene>
    <name evidence="6" type="ORF">MB84_23735</name>
</gene>
<evidence type="ECO:0000256" key="1">
    <source>
        <dbReference type="ARBA" id="ARBA00022553"/>
    </source>
</evidence>
<dbReference type="SMART" id="SM00448">
    <property type="entry name" value="REC"/>
    <property type="match status" value="1"/>
</dbReference>
<dbReference type="EMBL" id="CP011253">
    <property type="protein sequence ID" value="AKC71817.1"/>
    <property type="molecule type" value="Genomic_DNA"/>
</dbReference>
<dbReference type="PROSITE" id="PS50043">
    <property type="entry name" value="HTH_LUXR_2"/>
    <property type="match status" value="1"/>
</dbReference>
<dbReference type="PATRIC" id="fig|573737.6.peg.518"/>
<dbReference type="RefSeq" id="WP_046292908.1">
    <property type="nucleotide sequence ID" value="NZ_CP011253.3"/>
</dbReference>
<evidence type="ECO:0000259" key="5">
    <source>
        <dbReference type="PROSITE" id="PS50110"/>
    </source>
</evidence>
<dbReference type="Proteomes" id="UP000035050">
    <property type="component" value="Chromosome"/>
</dbReference>